<keyword evidence="10" id="KW-1185">Reference proteome</keyword>
<keyword evidence="3" id="KW-0813">Transport</keyword>
<reference evidence="9 10" key="1">
    <citation type="submission" date="2018-11" db="EMBL/GenBank/DDBJ databases">
        <title>Sequencing the genomes of 1000 actinobacteria strains.</title>
        <authorList>
            <person name="Klenk H.-P."/>
        </authorList>
    </citation>
    <scope>NUCLEOTIDE SEQUENCE [LARGE SCALE GENOMIC DNA]</scope>
    <source>
        <strain evidence="9 10">DSM 44254</strain>
    </source>
</reference>
<evidence type="ECO:0000256" key="6">
    <source>
        <dbReference type="ARBA" id="ARBA00022989"/>
    </source>
</evidence>
<keyword evidence="7 8" id="KW-0472">Membrane</keyword>
<dbReference type="InterPro" id="IPR000522">
    <property type="entry name" value="ABC_transptr_permease_BtuC"/>
</dbReference>
<dbReference type="RefSeq" id="WP_123668012.1">
    <property type="nucleotide sequence ID" value="NZ_RJKE01000001.1"/>
</dbReference>
<dbReference type="Proteomes" id="UP000272400">
    <property type="component" value="Unassembled WGS sequence"/>
</dbReference>
<feature type="transmembrane region" description="Helical" evidence="8">
    <location>
        <begin position="278"/>
        <end position="300"/>
    </location>
</feature>
<proteinExistence type="inferred from homology"/>
<dbReference type="CDD" id="cd06550">
    <property type="entry name" value="TM_ABC_iron-siderophores_like"/>
    <property type="match status" value="1"/>
</dbReference>
<name>A0A3N1D5K4_9ACTN</name>
<evidence type="ECO:0000256" key="5">
    <source>
        <dbReference type="ARBA" id="ARBA00022692"/>
    </source>
</evidence>
<evidence type="ECO:0000313" key="9">
    <source>
        <dbReference type="EMBL" id="ROO88822.1"/>
    </source>
</evidence>
<comment type="subcellular location">
    <subcellularLocation>
        <location evidence="1">Cell membrane</location>
        <topology evidence="1">Multi-pass membrane protein</topology>
    </subcellularLocation>
</comment>
<dbReference type="GO" id="GO:0033214">
    <property type="term" value="P:siderophore-iron import into cell"/>
    <property type="evidence" value="ECO:0007669"/>
    <property type="project" value="TreeGrafter"/>
</dbReference>
<protein>
    <submittedName>
        <fullName evidence="9">Iron complex transport system permease protein</fullName>
    </submittedName>
</protein>
<sequence>MRSRARLRPVPLAVTLAVLLASLAAGLLVGAIALPPGAVLRAVAGLPSGLSAMEEALVFELRLPRVLLGALVGGLLALAGAGYQGVLRNPLADPYLLGSAAGAGVGATLVILYVPVAPRLGVPLAAFAGALAGVALAYALGRAAGPGTGTLILAGVAVSSFLSAAQTFLQQSRLEDLQQVYTWILGGLSGASWQTLGMVAPYALVSTVVLLLHGRLLDLLAVGDDEAAALGVRAARVRFTVLAAASLATASAVAVSGLIGFVGIVVPHLVRILAGGSYRVVLPLSFLGGAAFLVLADLLARTIVAPAELPLGVVTAFVGAPFFLAVLRSSRGRSS</sequence>
<dbReference type="InterPro" id="IPR037294">
    <property type="entry name" value="ABC_BtuC-like"/>
</dbReference>
<feature type="transmembrane region" description="Helical" evidence="8">
    <location>
        <begin position="191"/>
        <end position="212"/>
    </location>
</feature>
<dbReference type="AlphaFoldDB" id="A0A3N1D5K4"/>
<keyword evidence="6 8" id="KW-1133">Transmembrane helix</keyword>
<comment type="caution">
    <text evidence="9">The sequence shown here is derived from an EMBL/GenBank/DDBJ whole genome shotgun (WGS) entry which is preliminary data.</text>
</comment>
<feature type="transmembrane region" description="Helical" evidence="8">
    <location>
        <begin position="65"/>
        <end position="83"/>
    </location>
</feature>
<keyword evidence="5 8" id="KW-0812">Transmembrane</keyword>
<comment type="similarity">
    <text evidence="2">Belongs to the binding-protein-dependent transport system permease family. FecCD subfamily.</text>
</comment>
<evidence type="ECO:0000313" key="10">
    <source>
        <dbReference type="Proteomes" id="UP000272400"/>
    </source>
</evidence>
<feature type="transmembrane region" description="Helical" evidence="8">
    <location>
        <begin position="307"/>
        <end position="327"/>
    </location>
</feature>
<evidence type="ECO:0000256" key="4">
    <source>
        <dbReference type="ARBA" id="ARBA00022475"/>
    </source>
</evidence>
<evidence type="ECO:0000256" key="3">
    <source>
        <dbReference type="ARBA" id="ARBA00022448"/>
    </source>
</evidence>
<gene>
    <name evidence="9" type="ORF">EDD29_6504</name>
</gene>
<dbReference type="Gene3D" id="1.10.3470.10">
    <property type="entry name" value="ABC transporter involved in vitamin B12 uptake, BtuC"/>
    <property type="match status" value="1"/>
</dbReference>
<evidence type="ECO:0000256" key="8">
    <source>
        <dbReference type="SAM" id="Phobius"/>
    </source>
</evidence>
<dbReference type="FunFam" id="1.10.3470.10:FF:000001">
    <property type="entry name" value="Vitamin B12 ABC transporter permease BtuC"/>
    <property type="match status" value="1"/>
</dbReference>
<evidence type="ECO:0000256" key="1">
    <source>
        <dbReference type="ARBA" id="ARBA00004651"/>
    </source>
</evidence>
<organism evidence="9 10">
    <name type="scientific">Actinocorallia herbida</name>
    <dbReference type="NCBI Taxonomy" id="58109"/>
    <lineage>
        <taxon>Bacteria</taxon>
        <taxon>Bacillati</taxon>
        <taxon>Actinomycetota</taxon>
        <taxon>Actinomycetes</taxon>
        <taxon>Streptosporangiales</taxon>
        <taxon>Thermomonosporaceae</taxon>
        <taxon>Actinocorallia</taxon>
    </lineage>
</organism>
<accession>A0A3N1D5K4</accession>
<dbReference type="EMBL" id="RJKE01000001">
    <property type="protein sequence ID" value="ROO88822.1"/>
    <property type="molecule type" value="Genomic_DNA"/>
</dbReference>
<keyword evidence="4" id="KW-1003">Cell membrane</keyword>
<evidence type="ECO:0000256" key="7">
    <source>
        <dbReference type="ARBA" id="ARBA00023136"/>
    </source>
</evidence>
<feature type="transmembrane region" description="Helical" evidence="8">
    <location>
        <begin position="241"/>
        <end position="266"/>
    </location>
</feature>
<feature type="transmembrane region" description="Helical" evidence="8">
    <location>
        <begin position="120"/>
        <end position="139"/>
    </location>
</feature>
<dbReference type="SUPFAM" id="SSF81345">
    <property type="entry name" value="ABC transporter involved in vitamin B12 uptake, BtuC"/>
    <property type="match status" value="1"/>
</dbReference>
<dbReference type="GO" id="GO:0005886">
    <property type="term" value="C:plasma membrane"/>
    <property type="evidence" value="ECO:0007669"/>
    <property type="project" value="UniProtKB-SubCell"/>
</dbReference>
<dbReference type="PANTHER" id="PTHR30472:SF25">
    <property type="entry name" value="ABC TRANSPORTER PERMEASE PROTEIN MJ0876-RELATED"/>
    <property type="match status" value="1"/>
</dbReference>
<dbReference type="PANTHER" id="PTHR30472">
    <property type="entry name" value="FERRIC ENTEROBACTIN TRANSPORT SYSTEM PERMEASE PROTEIN"/>
    <property type="match status" value="1"/>
</dbReference>
<evidence type="ECO:0000256" key="2">
    <source>
        <dbReference type="ARBA" id="ARBA00007935"/>
    </source>
</evidence>
<dbReference type="Pfam" id="PF01032">
    <property type="entry name" value="FecCD"/>
    <property type="match status" value="1"/>
</dbReference>
<feature type="transmembrane region" description="Helical" evidence="8">
    <location>
        <begin position="151"/>
        <end position="171"/>
    </location>
</feature>
<dbReference type="GO" id="GO:0022857">
    <property type="term" value="F:transmembrane transporter activity"/>
    <property type="evidence" value="ECO:0007669"/>
    <property type="project" value="InterPro"/>
</dbReference>
<feature type="transmembrane region" description="Helical" evidence="8">
    <location>
        <begin position="95"/>
        <end position="114"/>
    </location>
</feature>
<dbReference type="OrthoDB" id="9782305at2"/>